<reference evidence="3" key="1">
    <citation type="submission" date="2019-03" db="EMBL/GenBank/DDBJ databases">
        <title>Whole genome analysis of nitrate-reducing bacteria Marinobacter hydrocarbonoclasticus YB03.</title>
        <authorList>
            <person name="Azam A.H."/>
            <person name="Yuk S.R."/>
            <person name="Kamarisima K."/>
            <person name="Miyanaga K."/>
            <person name="Tanji Y."/>
        </authorList>
    </citation>
    <scope>NUCLEOTIDE SEQUENCE</scope>
    <source>
        <strain evidence="3">YB03</strain>
    </source>
</reference>
<evidence type="ECO:0000256" key="1">
    <source>
        <dbReference type="SAM" id="MobiDB-lite"/>
    </source>
</evidence>
<dbReference type="Gene3D" id="1.10.10.1320">
    <property type="entry name" value="Anti-sigma factor, zinc-finger domain"/>
    <property type="match status" value="1"/>
</dbReference>
<feature type="domain" description="Putative zinc-finger" evidence="2">
    <location>
        <begin position="15"/>
        <end position="49"/>
    </location>
</feature>
<evidence type="ECO:0000259" key="2">
    <source>
        <dbReference type="Pfam" id="PF13490"/>
    </source>
</evidence>
<accession>A0A455W0P5</accession>
<proteinExistence type="predicted"/>
<protein>
    <recommendedName>
        <fullName evidence="2">Putative zinc-finger domain-containing protein</fullName>
    </recommendedName>
</protein>
<dbReference type="InterPro" id="IPR027383">
    <property type="entry name" value="Znf_put"/>
</dbReference>
<dbReference type="InterPro" id="IPR041916">
    <property type="entry name" value="Anti_sigma_zinc_sf"/>
</dbReference>
<name>A0A455W0P5_MARNT</name>
<evidence type="ECO:0000313" key="3">
    <source>
        <dbReference type="EMBL" id="BBJ02699.1"/>
    </source>
</evidence>
<feature type="region of interest" description="Disordered" evidence="1">
    <location>
        <begin position="224"/>
        <end position="246"/>
    </location>
</feature>
<sequence length="246" mass="26255">MIPGVWNIEVITMSCRQIQSQLPDYVRGQLPADESQVVRVHLESCALCQQHEAFERSLMSELASRCRLPEASPGFENRVFGQLPAPASNHKVHVAWGGAVAAALVLGLMLGQGGDKPALEPEVAATAPAEEAAAPSELAPVERTVRLAFNAGEALDDVTLTLDLPPHVELSGLPGQHRVSWQVSLVQGDNVLELPLTILFPGAGELVAELDANGRQKVFRAMVPQYPNDDGPAASGSRTNHEEPAT</sequence>
<dbReference type="Pfam" id="PF13490">
    <property type="entry name" value="zf-HC2"/>
    <property type="match status" value="1"/>
</dbReference>
<dbReference type="AlphaFoldDB" id="A0A455W0P5"/>
<gene>
    <name evidence="3" type="ORF">YBY_05470</name>
</gene>
<dbReference type="EMBL" id="AP019537">
    <property type="protein sequence ID" value="BBJ02699.1"/>
    <property type="molecule type" value="Genomic_DNA"/>
</dbReference>
<organism evidence="3">
    <name type="scientific">Marinobacter nauticus</name>
    <name type="common">Marinobacter hydrocarbonoclasticus</name>
    <name type="synonym">Marinobacter aquaeolei</name>
    <dbReference type="NCBI Taxonomy" id="2743"/>
    <lineage>
        <taxon>Bacteria</taxon>
        <taxon>Pseudomonadati</taxon>
        <taxon>Pseudomonadota</taxon>
        <taxon>Gammaproteobacteria</taxon>
        <taxon>Pseudomonadales</taxon>
        <taxon>Marinobacteraceae</taxon>
        <taxon>Marinobacter</taxon>
    </lineage>
</organism>